<reference evidence="2" key="1">
    <citation type="submission" date="2016-04" db="EMBL/GenBank/DDBJ databases">
        <authorList>
            <person name="Evans L.H."/>
            <person name="Alamgir A."/>
            <person name="Owens N."/>
            <person name="Weber N.D."/>
            <person name="Virtaneva K."/>
            <person name="Barbian K."/>
            <person name="Babar A."/>
            <person name="Rosenke K."/>
        </authorList>
    </citation>
    <scope>NUCLEOTIDE SEQUENCE</scope>
    <source>
        <strain evidence="2">92-2</strain>
    </source>
</reference>
<evidence type="ECO:0000313" key="2">
    <source>
        <dbReference type="EMBL" id="SBW11872.1"/>
    </source>
</evidence>
<proteinExistence type="predicted"/>
<feature type="region of interest" description="Disordered" evidence="1">
    <location>
        <begin position="1"/>
        <end position="32"/>
    </location>
</feature>
<evidence type="ECO:0000256" key="1">
    <source>
        <dbReference type="SAM" id="MobiDB-lite"/>
    </source>
</evidence>
<sequence>MKRCRLPSLRPESLKPPIRRFTRPKIPGATGSRPAQYKTFIWHCLYVFLPHPALGGQDFFYGVVASGYHFPDPSIQHLLLYFVAVACNACA</sequence>
<organism evidence="2">
    <name type="scientific">uncultured Desulfovibrio sp</name>
    <dbReference type="NCBI Taxonomy" id="167968"/>
    <lineage>
        <taxon>Bacteria</taxon>
        <taxon>Pseudomonadati</taxon>
        <taxon>Thermodesulfobacteriota</taxon>
        <taxon>Desulfovibrionia</taxon>
        <taxon>Desulfovibrionales</taxon>
        <taxon>Desulfovibrionaceae</taxon>
        <taxon>Desulfovibrio</taxon>
        <taxon>environmental samples</taxon>
    </lineage>
</organism>
<dbReference type="EMBL" id="FLUP01000002">
    <property type="protein sequence ID" value="SBW11872.1"/>
    <property type="molecule type" value="Genomic_DNA"/>
</dbReference>
<gene>
    <name evidence="2" type="ORF">KM92DES2_20218</name>
</gene>
<dbReference type="AlphaFoldDB" id="A0A212KJP5"/>
<protein>
    <submittedName>
        <fullName evidence="2">Uncharacterized protein</fullName>
    </submittedName>
</protein>
<accession>A0A212KJP5</accession>
<name>A0A212KJP5_9BACT</name>